<dbReference type="Gene3D" id="3.40.640.10">
    <property type="entry name" value="Type I PLP-dependent aspartate aminotransferase-like (Major domain)"/>
    <property type="match status" value="1"/>
</dbReference>
<keyword evidence="2" id="KW-0663">Pyridoxal phosphate</keyword>
<dbReference type="InterPro" id="IPR015421">
    <property type="entry name" value="PyrdxlP-dep_Trfase_major"/>
</dbReference>
<dbReference type="GO" id="GO:0030149">
    <property type="term" value="P:sphingolipid catabolic process"/>
    <property type="evidence" value="ECO:0007669"/>
    <property type="project" value="TreeGrafter"/>
</dbReference>
<evidence type="ECO:0000256" key="1">
    <source>
        <dbReference type="ARBA" id="ARBA00001933"/>
    </source>
</evidence>
<dbReference type="InterPro" id="IPR015424">
    <property type="entry name" value="PyrdxlP-dep_Trfase"/>
</dbReference>
<protein>
    <submittedName>
        <fullName evidence="4">Glutamate decarboxylase</fullName>
    </submittedName>
</protein>
<evidence type="ECO:0000256" key="3">
    <source>
        <dbReference type="ARBA" id="ARBA00023239"/>
    </source>
</evidence>
<evidence type="ECO:0000313" key="4">
    <source>
        <dbReference type="EMBL" id="AGL76722.1"/>
    </source>
</evidence>
<name>R4QS46_9ACTN</name>
<dbReference type="AlphaFoldDB" id="R4QS46"/>
<dbReference type="GO" id="GO:0016831">
    <property type="term" value="F:carboxy-lyase activity"/>
    <property type="evidence" value="ECO:0007669"/>
    <property type="project" value="UniProtKB-ARBA"/>
</dbReference>
<sequence>MRRRMLRPDEQNRDELRERIGVLFSGLPRDTPADDSWLGTATPDYGWLRAFEHIPRTGADRDLVLGAVAAALNGQLRQHSLGTFFNLMPLPLLDAVAAAAVTDLYSPNALWDLVSSGVLDVERQIVRQLAGLAGWRPELAGGTFSFGGKAGLIYAIRLGLNRCRPEASRRGLAGGPAPVVITTGHNHDSVEMACSLLGLGTEACLRVPVAPGRAVSPRAVEETVAGLVARGVPIACVVLSGGNILHNAMDPVHEVADALTRTCRGLSYRPYLHFDTAFGWPWLFFGDYDFAGNPLGIEEGVLARIEQSTRLVTGVEAADSMTADFHKIGFCPYSSSVFLAKEDAELRSLHGETTTPREGAWGDTLVLHHTIEHSRSGAGILAAWVALQSVGRTGFQVYLAHMIAISDVFRSLLPGGGYELLNPWATGPTAVYWPVPPGGPDRFADLRGGDSSPLIERANRYTHALYRRLAGLDGKAGASRITLGLLPTYERSARGEPIAALRLLPTSLHHDHSRTAELAGRMVEVKKELDKTVERGSGWLPDARLYPVPE</sequence>
<accession>R4QS46</accession>
<dbReference type="EMBL" id="KC541560">
    <property type="protein sequence ID" value="AGL76722.1"/>
    <property type="molecule type" value="Genomic_DNA"/>
</dbReference>
<dbReference type="PANTHER" id="PTHR42735">
    <property type="match status" value="1"/>
</dbReference>
<proteinExistence type="predicted"/>
<dbReference type="PANTHER" id="PTHR42735:SF6">
    <property type="entry name" value="SPHINGOSINE-1-PHOSPHATE LYASE 1"/>
    <property type="match status" value="1"/>
</dbReference>
<dbReference type="GO" id="GO:0016020">
    <property type="term" value="C:membrane"/>
    <property type="evidence" value="ECO:0007669"/>
    <property type="project" value="GOC"/>
</dbReference>
<comment type="cofactor">
    <cofactor evidence="1">
        <name>pyridoxal 5'-phosphate</name>
        <dbReference type="ChEBI" id="CHEBI:597326"/>
    </cofactor>
</comment>
<reference evidence="4" key="1">
    <citation type="submission" date="2013-01" db="EMBL/GenBank/DDBJ databases">
        <title>Discovery of McbB, a Novel Enzyme Catalyzing the b-Carboline Skeleton Construction in the Marinacarboline Biosynthetic Pathway.</title>
        <authorList>
            <person name="Chen Q."/>
            <person name="Ji C."/>
            <person name="Song Y."/>
            <person name="Huang H."/>
            <person name="Ma J."/>
            <person name="Tian X."/>
            <person name="Ju J."/>
        </authorList>
    </citation>
    <scope>NUCLEOTIDE SEQUENCE</scope>
    <source>
        <strain evidence="4">SCSIO 00652</strain>
    </source>
</reference>
<evidence type="ECO:0000256" key="2">
    <source>
        <dbReference type="ARBA" id="ARBA00022898"/>
    </source>
</evidence>
<dbReference type="InterPro" id="IPR050477">
    <property type="entry name" value="GrpII_AminoAcid_Decarb"/>
</dbReference>
<dbReference type="GO" id="GO:0008117">
    <property type="term" value="F:sphinganine-1-phosphate aldolase activity"/>
    <property type="evidence" value="ECO:0007669"/>
    <property type="project" value="TreeGrafter"/>
</dbReference>
<dbReference type="SMR" id="R4QS46"/>
<dbReference type="SUPFAM" id="SSF53383">
    <property type="entry name" value="PLP-dependent transferases"/>
    <property type="match status" value="1"/>
</dbReference>
<organism evidence="4">
    <name type="scientific">Marinactinospora thermotolerans</name>
    <dbReference type="NCBI Taxonomy" id="531310"/>
    <lineage>
        <taxon>Bacteria</taxon>
        <taxon>Bacillati</taxon>
        <taxon>Actinomycetota</taxon>
        <taxon>Actinomycetes</taxon>
        <taxon>Streptosporangiales</taxon>
        <taxon>Nocardiopsidaceae</taxon>
        <taxon>Marinactinospora</taxon>
    </lineage>
</organism>
<keyword evidence="3" id="KW-0456">Lyase</keyword>